<gene>
    <name evidence="2" type="ORF">OKIOD_LOCUS13115</name>
</gene>
<evidence type="ECO:0000256" key="1">
    <source>
        <dbReference type="SAM" id="Phobius"/>
    </source>
</evidence>
<evidence type="ECO:0000313" key="3">
    <source>
        <dbReference type="Proteomes" id="UP001158576"/>
    </source>
</evidence>
<dbReference type="Proteomes" id="UP001158576">
    <property type="component" value="Chromosome 2"/>
</dbReference>
<reference evidence="2 3" key="1">
    <citation type="submission" date="2021-04" db="EMBL/GenBank/DDBJ databases">
        <authorList>
            <person name="Bliznina A."/>
        </authorList>
    </citation>
    <scope>NUCLEOTIDE SEQUENCE [LARGE SCALE GENOMIC DNA]</scope>
</reference>
<protein>
    <submittedName>
        <fullName evidence="2">Oidioi.mRNA.OKI2018_I69.chr2.g4350.t1.cds</fullName>
    </submittedName>
</protein>
<sequence length="151" mass="17743">MEQKILRGECKGTLKIDGINTDVSFVRELRAEDIKMLGIENVQIEEFPKVKCERHPDGKLTCNEHDKDFNQFIDHMPETHKILEQLELENASTSQRNYKKNAASLSSKTAFPTFLVCMFFYALLKFMIMTMCIYENSCRQMKKLEKHRKKD</sequence>
<keyword evidence="1" id="KW-0472">Membrane</keyword>
<keyword evidence="1" id="KW-0812">Transmembrane</keyword>
<keyword evidence="3" id="KW-1185">Reference proteome</keyword>
<organism evidence="2 3">
    <name type="scientific">Oikopleura dioica</name>
    <name type="common">Tunicate</name>
    <dbReference type="NCBI Taxonomy" id="34765"/>
    <lineage>
        <taxon>Eukaryota</taxon>
        <taxon>Metazoa</taxon>
        <taxon>Chordata</taxon>
        <taxon>Tunicata</taxon>
        <taxon>Appendicularia</taxon>
        <taxon>Copelata</taxon>
        <taxon>Oikopleuridae</taxon>
        <taxon>Oikopleura</taxon>
    </lineage>
</organism>
<evidence type="ECO:0000313" key="2">
    <source>
        <dbReference type="EMBL" id="CAG5109875.1"/>
    </source>
</evidence>
<accession>A0ABN7T652</accession>
<keyword evidence="1" id="KW-1133">Transmembrane helix</keyword>
<dbReference type="EMBL" id="OU015567">
    <property type="protein sequence ID" value="CAG5109875.1"/>
    <property type="molecule type" value="Genomic_DNA"/>
</dbReference>
<name>A0ABN7T652_OIKDI</name>
<proteinExistence type="predicted"/>
<feature type="transmembrane region" description="Helical" evidence="1">
    <location>
        <begin position="110"/>
        <end position="134"/>
    </location>
</feature>